<proteinExistence type="predicted"/>
<dbReference type="PROSITE" id="PS50262">
    <property type="entry name" value="G_PROTEIN_RECEP_F1_2"/>
    <property type="match status" value="1"/>
</dbReference>
<dbReference type="AlphaFoldDB" id="A0A7R8H117"/>
<feature type="transmembrane region" description="Helical" evidence="5">
    <location>
        <begin position="201"/>
        <end position="226"/>
    </location>
</feature>
<dbReference type="SUPFAM" id="SSF81321">
    <property type="entry name" value="Family A G protein-coupled receptor-like"/>
    <property type="match status" value="1"/>
</dbReference>
<evidence type="ECO:0000313" key="8">
    <source>
        <dbReference type="Proteomes" id="UP000675881"/>
    </source>
</evidence>
<feature type="transmembrane region" description="Helical" evidence="5">
    <location>
        <begin position="285"/>
        <end position="303"/>
    </location>
</feature>
<keyword evidence="8" id="KW-1185">Reference proteome</keyword>
<feature type="domain" description="G-protein coupled receptors family 1 profile" evidence="6">
    <location>
        <begin position="217"/>
        <end position="324"/>
    </location>
</feature>
<keyword evidence="2 5" id="KW-0812">Transmembrane</keyword>
<evidence type="ECO:0000259" key="6">
    <source>
        <dbReference type="PROSITE" id="PS50262"/>
    </source>
</evidence>
<evidence type="ECO:0000256" key="2">
    <source>
        <dbReference type="ARBA" id="ARBA00022692"/>
    </source>
</evidence>
<comment type="subcellular location">
    <subcellularLocation>
        <location evidence="1">Membrane</location>
    </subcellularLocation>
</comment>
<dbReference type="Proteomes" id="UP000675881">
    <property type="component" value="Chromosome 10"/>
</dbReference>
<dbReference type="GO" id="GO:0016020">
    <property type="term" value="C:membrane"/>
    <property type="evidence" value="ECO:0007669"/>
    <property type="project" value="UniProtKB-SubCell"/>
</dbReference>
<name>A0A7R8H117_LEPSM</name>
<organism evidence="7 8">
    <name type="scientific">Lepeophtheirus salmonis</name>
    <name type="common">Salmon louse</name>
    <name type="synonym">Caligus salmonis</name>
    <dbReference type="NCBI Taxonomy" id="72036"/>
    <lineage>
        <taxon>Eukaryota</taxon>
        <taxon>Metazoa</taxon>
        <taxon>Ecdysozoa</taxon>
        <taxon>Arthropoda</taxon>
        <taxon>Crustacea</taxon>
        <taxon>Multicrustacea</taxon>
        <taxon>Hexanauplia</taxon>
        <taxon>Copepoda</taxon>
        <taxon>Siphonostomatoida</taxon>
        <taxon>Caligidae</taxon>
        <taxon>Lepeophtheirus</taxon>
    </lineage>
</organism>
<accession>A0A7R8H117</accession>
<dbReference type="InterPro" id="IPR017452">
    <property type="entry name" value="GPCR_Rhodpsn_7TM"/>
</dbReference>
<keyword evidence="3 5" id="KW-1133">Transmembrane helix</keyword>
<evidence type="ECO:0000256" key="4">
    <source>
        <dbReference type="ARBA" id="ARBA00023136"/>
    </source>
</evidence>
<evidence type="ECO:0000256" key="5">
    <source>
        <dbReference type="SAM" id="Phobius"/>
    </source>
</evidence>
<dbReference type="CDD" id="cd00637">
    <property type="entry name" value="7tm_classA_rhodopsin-like"/>
    <property type="match status" value="1"/>
</dbReference>
<reference evidence="7" key="1">
    <citation type="submission" date="2021-02" db="EMBL/GenBank/DDBJ databases">
        <authorList>
            <person name="Bekaert M."/>
        </authorList>
    </citation>
    <scope>NUCLEOTIDE SEQUENCE</scope>
    <source>
        <strain evidence="7">IoA-00</strain>
    </source>
</reference>
<protein>
    <submittedName>
        <fullName evidence="7">(salmon louse) hypothetical protein</fullName>
    </submittedName>
</protein>
<dbReference type="EMBL" id="HG994589">
    <property type="protein sequence ID" value="CAF2799666.1"/>
    <property type="molecule type" value="Genomic_DNA"/>
</dbReference>
<evidence type="ECO:0000256" key="3">
    <source>
        <dbReference type="ARBA" id="ARBA00022989"/>
    </source>
</evidence>
<gene>
    <name evidence="7" type="ORF">LSAA_2286</name>
</gene>
<evidence type="ECO:0000256" key="1">
    <source>
        <dbReference type="ARBA" id="ARBA00004370"/>
    </source>
</evidence>
<feature type="transmembrane region" description="Helical" evidence="5">
    <location>
        <begin position="238"/>
        <end position="265"/>
    </location>
</feature>
<sequence length="324" mass="37804">MLQVEFLKSCFQLTASLHGYEGPRPCLSTGPPSKKAQVTTAVNSINSLNEARIRFRKVYESLEDYYMELMNIDPRQTDEYNTQLEEYYTKYQETLEKLLDNMSFNEQPAEPTLNKPPEPSSSIIHIDNSSLSFNLTKDHNPHELAEWIGKFIYEKRALGFHPFNKDKMSLQIQRETSLKNITCKEHSYWSDPVPTYDLQDILTILLFSTLHFSSIIFNTLWILVLYRKTYKIELNSTTRFILLTLCYNVILLGLLVISTSLYTLLTKCWPYGSFLCKIQAVLHGGLSHHYVSLIIIMAIDHYWRINDKSRLYRFIIGKHDKPHA</sequence>
<evidence type="ECO:0000313" key="7">
    <source>
        <dbReference type="EMBL" id="CAF2799666.1"/>
    </source>
</evidence>
<dbReference type="Gene3D" id="1.20.1070.10">
    <property type="entry name" value="Rhodopsin 7-helix transmembrane proteins"/>
    <property type="match status" value="1"/>
</dbReference>
<keyword evidence="4 5" id="KW-0472">Membrane</keyword>